<name>A0A1H5W4H8_9VIBR</name>
<evidence type="ECO:0000256" key="1">
    <source>
        <dbReference type="SAM" id="SignalP"/>
    </source>
</evidence>
<dbReference type="EMBL" id="FNVG01000005">
    <property type="protein sequence ID" value="SEF94409.1"/>
    <property type="molecule type" value="Genomic_DNA"/>
</dbReference>
<proteinExistence type="predicted"/>
<reference evidence="3" key="1">
    <citation type="submission" date="2016-10" db="EMBL/GenBank/DDBJ databases">
        <authorList>
            <person name="Varghese N."/>
            <person name="Submissions S."/>
        </authorList>
    </citation>
    <scope>NUCLEOTIDE SEQUENCE [LARGE SCALE GENOMIC DNA]</scope>
    <source>
        <strain evidence="3">CGMCC 1.7062</strain>
    </source>
</reference>
<dbReference type="InterPro" id="IPR015915">
    <property type="entry name" value="Kelch-typ_b-propeller"/>
</dbReference>
<accession>A0A1H5W4H8</accession>
<feature type="signal peptide" evidence="1">
    <location>
        <begin position="1"/>
        <end position="19"/>
    </location>
</feature>
<dbReference type="OrthoDB" id="211220at2"/>
<keyword evidence="1" id="KW-0732">Signal</keyword>
<gene>
    <name evidence="2" type="ORF">SAMN04488244_105131</name>
</gene>
<dbReference type="AlphaFoldDB" id="A0A1H5W4H8"/>
<organism evidence="2 3">
    <name type="scientific">Vibrio hangzhouensis</name>
    <dbReference type="NCBI Taxonomy" id="462991"/>
    <lineage>
        <taxon>Bacteria</taxon>
        <taxon>Pseudomonadati</taxon>
        <taxon>Pseudomonadota</taxon>
        <taxon>Gammaproteobacteria</taxon>
        <taxon>Vibrionales</taxon>
        <taxon>Vibrionaceae</taxon>
        <taxon>Vibrio</taxon>
    </lineage>
</organism>
<dbReference type="RefSeq" id="WP_103879636.1">
    <property type="nucleotide sequence ID" value="NZ_FNVG01000005.1"/>
</dbReference>
<dbReference type="PANTHER" id="PTHR23244">
    <property type="entry name" value="KELCH REPEAT DOMAIN"/>
    <property type="match status" value="1"/>
</dbReference>
<evidence type="ECO:0000313" key="2">
    <source>
        <dbReference type="EMBL" id="SEF94409.1"/>
    </source>
</evidence>
<evidence type="ECO:0000313" key="3">
    <source>
        <dbReference type="Proteomes" id="UP000236721"/>
    </source>
</evidence>
<dbReference type="Gene3D" id="2.120.10.80">
    <property type="entry name" value="Kelch-type beta propeller"/>
    <property type="match status" value="2"/>
</dbReference>
<feature type="chain" id="PRO_5009287901" description="Kelch motif-containing protein" evidence="1">
    <location>
        <begin position="20"/>
        <end position="429"/>
    </location>
</feature>
<dbReference type="SUPFAM" id="SSF117281">
    <property type="entry name" value="Kelch motif"/>
    <property type="match status" value="1"/>
</dbReference>
<keyword evidence="3" id="KW-1185">Reference proteome</keyword>
<dbReference type="PROSITE" id="PS51257">
    <property type="entry name" value="PROKAR_LIPOPROTEIN"/>
    <property type="match status" value="1"/>
</dbReference>
<evidence type="ECO:0008006" key="4">
    <source>
        <dbReference type="Google" id="ProtNLM"/>
    </source>
</evidence>
<protein>
    <recommendedName>
        <fullName evidence="4">Kelch motif-containing protein</fullName>
    </recommendedName>
</protein>
<dbReference type="Proteomes" id="UP000236721">
    <property type="component" value="Unassembled WGS sequence"/>
</dbReference>
<sequence length="429" mass="47617">MKISRILAVLALSVGVITACKHSTNTALFDNFEWTEVVATDFSAVDRWEPRAGLQAVEFNSQLYVIAGRTPLPPTPPDFNPFASQIHGDVWVSSDVGSTWYELLADAESEGLWKNRAYFEAVTTKDYIYILGGQNFTTVLPPTAPDFQTVVLPSEFFKDVWRSSDGVNWEQMTSDAEWATLSENCAQPGATTQGRAGLSAVYFKGKIWVMGGSQGDDNSIGGGENCRQFYNDVWYSEDGVEWIQATGDAPWEARAGGVALVKNGWLYYMGGEKGFVAETDYFNDVWRSRDGANWQQVTGPSGAGWSPRPGHKCSVVGNNFVCMGGFGTPTNPSDIWVSGDGANWEQISDSPWNNDPTSSIFFCDPNKPDELVCDNIRYDFDMLTYSYGNFGQQQAILTFGGDREVFFFVEGELNYLRVENDVWRYGPPD</sequence>